<proteinExistence type="inferred from homology"/>
<dbReference type="Proteomes" id="UP001589748">
    <property type="component" value="Unassembled WGS sequence"/>
</dbReference>
<dbReference type="InterPro" id="IPR000524">
    <property type="entry name" value="Tscrpt_reg_HTH_GntR"/>
</dbReference>
<dbReference type="Pfam" id="PF00155">
    <property type="entry name" value="Aminotran_1_2"/>
    <property type="match status" value="1"/>
</dbReference>
<protein>
    <submittedName>
        <fullName evidence="7">PLP-dependent aminotransferase family protein</fullName>
    </submittedName>
</protein>
<organism evidence="7 8">
    <name type="scientific">Kineococcus gynurae</name>
    <dbReference type="NCBI Taxonomy" id="452979"/>
    <lineage>
        <taxon>Bacteria</taxon>
        <taxon>Bacillati</taxon>
        <taxon>Actinomycetota</taxon>
        <taxon>Actinomycetes</taxon>
        <taxon>Kineosporiales</taxon>
        <taxon>Kineosporiaceae</taxon>
        <taxon>Kineococcus</taxon>
    </lineage>
</organism>
<dbReference type="InterPro" id="IPR036390">
    <property type="entry name" value="WH_DNA-bd_sf"/>
</dbReference>
<evidence type="ECO:0000256" key="4">
    <source>
        <dbReference type="ARBA" id="ARBA00023125"/>
    </source>
</evidence>
<dbReference type="CDD" id="cd07377">
    <property type="entry name" value="WHTH_GntR"/>
    <property type="match status" value="1"/>
</dbReference>
<gene>
    <name evidence="7" type="ORF">ACFFVI_07990</name>
</gene>
<evidence type="ECO:0000313" key="7">
    <source>
        <dbReference type="EMBL" id="MFB9376907.1"/>
    </source>
</evidence>
<dbReference type="Gene3D" id="1.10.10.10">
    <property type="entry name" value="Winged helix-like DNA-binding domain superfamily/Winged helix DNA-binding domain"/>
    <property type="match status" value="1"/>
</dbReference>
<dbReference type="InterPro" id="IPR036388">
    <property type="entry name" value="WH-like_DNA-bd_sf"/>
</dbReference>
<keyword evidence="2" id="KW-0663">Pyridoxal phosphate</keyword>
<dbReference type="GO" id="GO:0008483">
    <property type="term" value="F:transaminase activity"/>
    <property type="evidence" value="ECO:0007669"/>
    <property type="project" value="UniProtKB-KW"/>
</dbReference>
<feature type="domain" description="HTH gntR-type" evidence="6">
    <location>
        <begin position="24"/>
        <end position="92"/>
    </location>
</feature>
<dbReference type="InterPro" id="IPR015424">
    <property type="entry name" value="PyrdxlP-dep_Trfase"/>
</dbReference>
<dbReference type="EMBL" id="JBHMDM010000004">
    <property type="protein sequence ID" value="MFB9376907.1"/>
    <property type="molecule type" value="Genomic_DNA"/>
</dbReference>
<keyword evidence="5" id="KW-0804">Transcription</keyword>
<sequence length="476" mass="50358">MQTVSARALGSMLDSWRAAVDPSRPAYSVLADRIALLAQDGRVPVGARLPAERDLAAALGVSRTTISATYGVLRERAVIDSVRGSGSVVLPRGAVPTLGPGAPGDLLDLRNATRPGTPEVATVAAAAVEDLPALLGGNGYEPQGLPALRAAVAERYTRRGLPTDPDQVLVTSGAQHAIGLLTHALVAPGDRVLVESPGYPHAGEALRRAGGRPLGLPVSVDGWDADALEDAFDRARPRAAYLVPDFQNPTAAVMPGTQRRRVADLARRYGTRLLIDETMSDLAHHPTAPPAPFGVVDPRGDVVHIGSLSKSVWAGVRIGWIRADVATVRQLLGARPVVDLGTSVLDQLIATRLLPRLDEIVETRRPALRESCDAFVTAVRELLPEWSVPRVAGGLMTWIGLGAPVSSALVVSARTRGLLLSPGPRFGLDGAFEAHLRVPHTLPPEQMRAVARVLADSWADLGRLPRQPRVVEPALV</sequence>
<dbReference type="Pfam" id="PF00392">
    <property type="entry name" value="GntR"/>
    <property type="match status" value="1"/>
</dbReference>
<dbReference type="SMART" id="SM00345">
    <property type="entry name" value="HTH_GNTR"/>
    <property type="match status" value="1"/>
</dbReference>
<dbReference type="CDD" id="cd00609">
    <property type="entry name" value="AAT_like"/>
    <property type="match status" value="1"/>
</dbReference>
<evidence type="ECO:0000256" key="5">
    <source>
        <dbReference type="ARBA" id="ARBA00023163"/>
    </source>
</evidence>
<dbReference type="PANTHER" id="PTHR46577:SF1">
    <property type="entry name" value="HTH-TYPE TRANSCRIPTIONAL REGULATORY PROTEIN GABR"/>
    <property type="match status" value="1"/>
</dbReference>
<keyword evidence="7" id="KW-0808">Transferase</keyword>
<accession>A0ABV5LS41</accession>
<evidence type="ECO:0000256" key="2">
    <source>
        <dbReference type="ARBA" id="ARBA00022898"/>
    </source>
</evidence>
<keyword evidence="4" id="KW-0238">DNA-binding</keyword>
<keyword evidence="8" id="KW-1185">Reference proteome</keyword>
<dbReference type="Gene3D" id="3.40.640.10">
    <property type="entry name" value="Type I PLP-dependent aspartate aminotransferase-like (Major domain)"/>
    <property type="match status" value="1"/>
</dbReference>
<dbReference type="SUPFAM" id="SSF46785">
    <property type="entry name" value="Winged helix' DNA-binding domain"/>
    <property type="match status" value="1"/>
</dbReference>
<dbReference type="InterPro" id="IPR015422">
    <property type="entry name" value="PyrdxlP-dep_Trfase_small"/>
</dbReference>
<evidence type="ECO:0000313" key="8">
    <source>
        <dbReference type="Proteomes" id="UP001589748"/>
    </source>
</evidence>
<comment type="similarity">
    <text evidence="1">In the C-terminal section; belongs to the class-I pyridoxal-phosphate-dependent aminotransferase family.</text>
</comment>
<dbReference type="SUPFAM" id="SSF53383">
    <property type="entry name" value="PLP-dependent transferases"/>
    <property type="match status" value="1"/>
</dbReference>
<name>A0ABV5LS41_9ACTN</name>
<reference evidence="7 8" key="1">
    <citation type="submission" date="2024-09" db="EMBL/GenBank/DDBJ databases">
        <authorList>
            <person name="Sun Q."/>
            <person name="Mori K."/>
        </authorList>
    </citation>
    <scope>NUCLEOTIDE SEQUENCE [LARGE SCALE GENOMIC DNA]</scope>
    <source>
        <strain evidence="7 8">TISTR 1856</strain>
    </source>
</reference>
<dbReference type="InterPro" id="IPR004839">
    <property type="entry name" value="Aminotransferase_I/II_large"/>
</dbReference>
<dbReference type="PANTHER" id="PTHR46577">
    <property type="entry name" value="HTH-TYPE TRANSCRIPTIONAL REGULATORY PROTEIN GABR"/>
    <property type="match status" value="1"/>
</dbReference>
<dbReference type="RefSeq" id="WP_380135541.1">
    <property type="nucleotide sequence ID" value="NZ_JBHLUI010000003.1"/>
</dbReference>
<comment type="caution">
    <text evidence="7">The sequence shown here is derived from an EMBL/GenBank/DDBJ whole genome shotgun (WGS) entry which is preliminary data.</text>
</comment>
<evidence type="ECO:0000256" key="3">
    <source>
        <dbReference type="ARBA" id="ARBA00023015"/>
    </source>
</evidence>
<keyword evidence="7" id="KW-0032">Aminotransferase</keyword>
<dbReference type="PROSITE" id="PS50949">
    <property type="entry name" value="HTH_GNTR"/>
    <property type="match status" value="1"/>
</dbReference>
<evidence type="ECO:0000259" key="6">
    <source>
        <dbReference type="PROSITE" id="PS50949"/>
    </source>
</evidence>
<keyword evidence="3" id="KW-0805">Transcription regulation</keyword>
<dbReference type="InterPro" id="IPR051446">
    <property type="entry name" value="HTH_trans_reg/aminotransferase"/>
</dbReference>
<dbReference type="InterPro" id="IPR015421">
    <property type="entry name" value="PyrdxlP-dep_Trfase_major"/>
</dbReference>
<dbReference type="Gene3D" id="3.90.1150.10">
    <property type="entry name" value="Aspartate Aminotransferase, domain 1"/>
    <property type="match status" value="1"/>
</dbReference>
<evidence type="ECO:0000256" key="1">
    <source>
        <dbReference type="ARBA" id="ARBA00005384"/>
    </source>
</evidence>